<protein>
    <submittedName>
        <fullName evidence="1">Uncharacterized protein</fullName>
    </submittedName>
</protein>
<organism evidence="1 2">
    <name type="scientific">Goodea atripinnis</name>
    <dbReference type="NCBI Taxonomy" id="208336"/>
    <lineage>
        <taxon>Eukaryota</taxon>
        <taxon>Metazoa</taxon>
        <taxon>Chordata</taxon>
        <taxon>Craniata</taxon>
        <taxon>Vertebrata</taxon>
        <taxon>Euteleostomi</taxon>
        <taxon>Actinopterygii</taxon>
        <taxon>Neopterygii</taxon>
        <taxon>Teleostei</taxon>
        <taxon>Neoteleostei</taxon>
        <taxon>Acanthomorphata</taxon>
        <taxon>Ovalentaria</taxon>
        <taxon>Atherinomorphae</taxon>
        <taxon>Cyprinodontiformes</taxon>
        <taxon>Goodeidae</taxon>
        <taxon>Goodea</taxon>
    </lineage>
</organism>
<sequence length="99" mass="11415">MTIDTHPLTVKTSKRLWRKCSLADKIQPLRYQCTLNCLQTVTKRNDLPRTTDQLSYENVIHFPIATCRKPTNVCKNLNSDLWFDCQVRSGVFVLSTALT</sequence>
<gene>
    <name evidence="1" type="ORF">GOODEAATRI_025582</name>
</gene>
<proteinExistence type="predicted"/>
<dbReference type="EMBL" id="JAHRIO010003028">
    <property type="protein sequence ID" value="MEQ2159687.1"/>
    <property type="molecule type" value="Genomic_DNA"/>
</dbReference>
<reference evidence="1 2" key="1">
    <citation type="submission" date="2021-06" db="EMBL/GenBank/DDBJ databases">
        <authorList>
            <person name="Palmer J.M."/>
        </authorList>
    </citation>
    <scope>NUCLEOTIDE SEQUENCE [LARGE SCALE GENOMIC DNA]</scope>
    <source>
        <strain evidence="1 2">GA_2019</strain>
        <tissue evidence="1">Muscle</tissue>
    </source>
</reference>
<evidence type="ECO:0000313" key="2">
    <source>
        <dbReference type="Proteomes" id="UP001476798"/>
    </source>
</evidence>
<keyword evidence="2" id="KW-1185">Reference proteome</keyword>
<dbReference type="Proteomes" id="UP001476798">
    <property type="component" value="Unassembled WGS sequence"/>
</dbReference>
<name>A0ABV0MNP7_9TELE</name>
<comment type="caution">
    <text evidence="1">The sequence shown here is derived from an EMBL/GenBank/DDBJ whole genome shotgun (WGS) entry which is preliminary data.</text>
</comment>
<evidence type="ECO:0000313" key="1">
    <source>
        <dbReference type="EMBL" id="MEQ2159687.1"/>
    </source>
</evidence>
<accession>A0ABV0MNP7</accession>